<comment type="caution">
    <text evidence="2">The sequence shown here is derived from an EMBL/GenBank/DDBJ whole genome shotgun (WGS) entry which is preliminary data.</text>
</comment>
<dbReference type="EMBL" id="JAIWYP010000006">
    <property type="protein sequence ID" value="KAH3812334.1"/>
    <property type="molecule type" value="Genomic_DNA"/>
</dbReference>
<dbReference type="Proteomes" id="UP000828390">
    <property type="component" value="Unassembled WGS sequence"/>
</dbReference>
<proteinExistence type="predicted"/>
<keyword evidence="3" id="KW-1185">Reference proteome</keyword>
<protein>
    <submittedName>
        <fullName evidence="2">Uncharacterized protein</fullName>
    </submittedName>
</protein>
<evidence type="ECO:0000256" key="1">
    <source>
        <dbReference type="SAM" id="MobiDB-lite"/>
    </source>
</evidence>
<evidence type="ECO:0000313" key="3">
    <source>
        <dbReference type="Proteomes" id="UP000828390"/>
    </source>
</evidence>
<dbReference type="AlphaFoldDB" id="A0A9D4G880"/>
<sequence length="119" mass="12630">MSLFRIAVAGKSLTRPAPTPTTFDPGFQGSSANSVGGAGGQDGRTDAHHHNTPTFSPKNVGIIIKNVHKKELYNGDNAIDDGDNAIYDGDIAIYDGDNAICDNTMATVRQYDGDNTSMR</sequence>
<evidence type="ECO:0000313" key="2">
    <source>
        <dbReference type="EMBL" id="KAH3812334.1"/>
    </source>
</evidence>
<organism evidence="2 3">
    <name type="scientific">Dreissena polymorpha</name>
    <name type="common">Zebra mussel</name>
    <name type="synonym">Mytilus polymorpha</name>
    <dbReference type="NCBI Taxonomy" id="45954"/>
    <lineage>
        <taxon>Eukaryota</taxon>
        <taxon>Metazoa</taxon>
        <taxon>Spiralia</taxon>
        <taxon>Lophotrochozoa</taxon>
        <taxon>Mollusca</taxon>
        <taxon>Bivalvia</taxon>
        <taxon>Autobranchia</taxon>
        <taxon>Heteroconchia</taxon>
        <taxon>Euheterodonta</taxon>
        <taxon>Imparidentia</taxon>
        <taxon>Neoheterodontei</taxon>
        <taxon>Myida</taxon>
        <taxon>Dreissenoidea</taxon>
        <taxon>Dreissenidae</taxon>
        <taxon>Dreissena</taxon>
    </lineage>
</organism>
<reference evidence="2" key="2">
    <citation type="submission" date="2020-11" db="EMBL/GenBank/DDBJ databases">
        <authorList>
            <person name="McCartney M.A."/>
            <person name="Auch B."/>
            <person name="Kono T."/>
            <person name="Mallez S."/>
            <person name="Becker A."/>
            <person name="Gohl D.M."/>
            <person name="Silverstein K.A.T."/>
            <person name="Koren S."/>
            <person name="Bechman K.B."/>
            <person name="Herman A."/>
            <person name="Abrahante J.E."/>
            <person name="Garbe J."/>
        </authorList>
    </citation>
    <scope>NUCLEOTIDE SEQUENCE</scope>
    <source>
        <strain evidence="2">Duluth1</strain>
        <tissue evidence="2">Whole animal</tissue>
    </source>
</reference>
<feature type="region of interest" description="Disordered" evidence="1">
    <location>
        <begin position="14"/>
        <end position="58"/>
    </location>
</feature>
<accession>A0A9D4G880</accession>
<name>A0A9D4G880_DREPO</name>
<reference evidence="2" key="1">
    <citation type="journal article" date="2019" name="bioRxiv">
        <title>The Genome of the Zebra Mussel, Dreissena polymorpha: A Resource for Invasive Species Research.</title>
        <authorList>
            <person name="McCartney M.A."/>
            <person name="Auch B."/>
            <person name="Kono T."/>
            <person name="Mallez S."/>
            <person name="Zhang Y."/>
            <person name="Obille A."/>
            <person name="Becker A."/>
            <person name="Abrahante J.E."/>
            <person name="Garbe J."/>
            <person name="Badalamenti J.P."/>
            <person name="Herman A."/>
            <person name="Mangelson H."/>
            <person name="Liachko I."/>
            <person name="Sullivan S."/>
            <person name="Sone E.D."/>
            <person name="Koren S."/>
            <person name="Silverstein K.A.T."/>
            <person name="Beckman K.B."/>
            <person name="Gohl D.M."/>
        </authorList>
    </citation>
    <scope>NUCLEOTIDE SEQUENCE</scope>
    <source>
        <strain evidence="2">Duluth1</strain>
        <tissue evidence="2">Whole animal</tissue>
    </source>
</reference>
<gene>
    <name evidence="2" type="ORF">DPMN_140763</name>
</gene>